<evidence type="ECO:0000256" key="6">
    <source>
        <dbReference type="ARBA" id="ARBA00039264"/>
    </source>
</evidence>
<feature type="transmembrane region" description="Helical" evidence="7">
    <location>
        <begin position="90"/>
        <end position="111"/>
    </location>
</feature>
<feature type="transmembrane region" description="Helical" evidence="7">
    <location>
        <begin position="177"/>
        <end position="196"/>
    </location>
</feature>
<sequence length="278" mass="32012">MANFKGHALPGSFFILFGLWWSVRCSLKYISRSLNKNSRVQWNFKHLEIIEGAVKVGFATVGILAEQFVPDGPHLYLYSGQPRSWVKLMNWQHSTMYLFFGISGAADIITYSLTKMPIGLDRFMFAISFFVEGFLFYFHISHRPMLDQHIHSLLLMAIFGSAATCLIQTFMRDNMILDFFIASLALLQGTWFWQIGFVLYPPWGGPEWDESDHGNIMFITMCFCWHYAIAILIIAVNYSLVYCCIQSCRRSNRQIRFGLGIKKQNNSHAPLLNGLDDE</sequence>
<reference evidence="9" key="1">
    <citation type="submission" date="2025-08" db="UniProtKB">
        <authorList>
            <consortium name="RefSeq"/>
        </authorList>
    </citation>
    <scope>IDENTIFICATION</scope>
    <source>
        <tissue evidence="9">Liver</tissue>
    </source>
</reference>
<dbReference type="Pfam" id="PF04819">
    <property type="entry name" value="DUF716"/>
    <property type="match status" value="1"/>
</dbReference>
<dbReference type="GO" id="GO:0016020">
    <property type="term" value="C:membrane"/>
    <property type="evidence" value="ECO:0007669"/>
    <property type="project" value="UniProtKB-SubCell"/>
</dbReference>
<protein>
    <recommendedName>
        <fullName evidence="6">Transmembrane protein 45B</fullName>
    </recommendedName>
</protein>
<evidence type="ECO:0000256" key="3">
    <source>
        <dbReference type="ARBA" id="ARBA00022692"/>
    </source>
</evidence>
<dbReference type="GeneID" id="103050514"/>
<keyword evidence="4 7" id="KW-1133">Transmembrane helix</keyword>
<evidence type="ECO:0000256" key="5">
    <source>
        <dbReference type="ARBA" id="ARBA00023136"/>
    </source>
</evidence>
<dbReference type="Proteomes" id="UP000695026">
    <property type="component" value="Unplaced"/>
</dbReference>
<dbReference type="KEGG" id="pbi:103050514"/>
<proteinExistence type="inferred from homology"/>
<dbReference type="RefSeq" id="XP_007442776.1">
    <property type="nucleotide sequence ID" value="XM_007442714.2"/>
</dbReference>
<feature type="transmembrane region" description="Helical" evidence="7">
    <location>
        <begin position="123"/>
        <end position="140"/>
    </location>
</feature>
<dbReference type="InterPro" id="IPR006904">
    <property type="entry name" value="DUF716"/>
</dbReference>
<accession>A0A9F2RBH4</accession>
<dbReference type="PANTHER" id="PTHR16007:SF59">
    <property type="entry name" value="TRANSMEMBRANE PROTEIN 45B"/>
    <property type="match status" value="1"/>
</dbReference>
<evidence type="ECO:0000256" key="4">
    <source>
        <dbReference type="ARBA" id="ARBA00022989"/>
    </source>
</evidence>
<keyword evidence="5 7" id="KW-0472">Membrane</keyword>
<evidence type="ECO:0000313" key="9">
    <source>
        <dbReference type="RefSeq" id="XP_007442776.1"/>
    </source>
</evidence>
<name>A0A9F2RBH4_PYTBI</name>
<feature type="transmembrane region" description="Helical" evidence="7">
    <location>
        <begin position="216"/>
        <end position="245"/>
    </location>
</feature>
<dbReference type="CTD" id="120224"/>
<organism evidence="8 9">
    <name type="scientific">Python bivittatus</name>
    <name type="common">Burmese python</name>
    <name type="synonym">Python molurus bivittatus</name>
    <dbReference type="NCBI Taxonomy" id="176946"/>
    <lineage>
        <taxon>Eukaryota</taxon>
        <taxon>Metazoa</taxon>
        <taxon>Chordata</taxon>
        <taxon>Craniata</taxon>
        <taxon>Vertebrata</taxon>
        <taxon>Euteleostomi</taxon>
        <taxon>Lepidosauria</taxon>
        <taxon>Squamata</taxon>
        <taxon>Bifurcata</taxon>
        <taxon>Unidentata</taxon>
        <taxon>Episquamata</taxon>
        <taxon>Toxicofera</taxon>
        <taxon>Serpentes</taxon>
        <taxon>Henophidia</taxon>
        <taxon>Pythonidae</taxon>
        <taxon>Python</taxon>
    </lineage>
</organism>
<evidence type="ECO:0000256" key="7">
    <source>
        <dbReference type="SAM" id="Phobius"/>
    </source>
</evidence>
<feature type="transmembrane region" description="Helical" evidence="7">
    <location>
        <begin position="12"/>
        <end position="31"/>
    </location>
</feature>
<comment type="similarity">
    <text evidence="2">Belongs to the TMEM45 family.</text>
</comment>
<feature type="transmembrane region" description="Helical" evidence="7">
    <location>
        <begin position="152"/>
        <end position="170"/>
    </location>
</feature>
<comment type="subcellular location">
    <subcellularLocation>
        <location evidence="1">Membrane</location>
        <topology evidence="1">Multi-pass membrane protein</topology>
    </subcellularLocation>
</comment>
<keyword evidence="8" id="KW-1185">Reference proteome</keyword>
<dbReference type="PANTHER" id="PTHR16007">
    <property type="entry name" value="EPIDIDYMAL MEMBRANE PROTEIN E9-RELATED"/>
    <property type="match status" value="1"/>
</dbReference>
<evidence type="ECO:0000256" key="2">
    <source>
        <dbReference type="ARBA" id="ARBA00006948"/>
    </source>
</evidence>
<gene>
    <name evidence="9" type="primary">TMEM45B</name>
</gene>
<evidence type="ECO:0000313" key="8">
    <source>
        <dbReference type="Proteomes" id="UP000695026"/>
    </source>
</evidence>
<dbReference type="OrthoDB" id="551896at2759"/>
<evidence type="ECO:0000256" key="1">
    <source>
        <dbReference type="ARBA" id="ARBA00004141"/>
    </source>
</evidence>
<feature type="transmembrane region" description="Helical" evidence="7">
    <location>
        <begin position="52"/>
        <end position="70"/>
    </location>
</feature>
<keyword evidence="3 7" id="KW-0812">Transmembrane</keyword>
<dbReference type="OMA" id="WHYALAI"/>
<dbReference type="AlphaFoldDB" id="A0A9F2RBH4"/>
<dbReference type="InterPro" id="IPR042127">
    <property type="entry name" value="TMEM45"/>
</dbReference>